<keyword evidence="3" id="KW-1185">Reference proteome</keyword>
<evidence type="ECO:0000256" key="1">
    <source>
        <dbReference type="SAM" id="SignalP"/>
    </source>
</evidence>
<sequence>MKKHLFTTLAVFGATVLAFFASTTAASACVWGVYQPTEPKLLREK</sequence>
<organism evidence="2 3">
    <name type="scientific">Anaerosolibacter carboniphilus</name>
    <dbReference type="NCBI Taxonomy" id="1417629"/>
    <lineage>
        <taxon>Bacteria</taxon>
        <taxon>Bacillati</taxon>
        <taxon>Bacillota</taxon>
        <taxon>Clostridia</taxon>
        <taxon>Peptostreptococcales</taxon>
        <taxon>Thermotaleaceae</taxon>
        <taxon>Anaerosolibacter</taxon>
    </lineage>
</organism>
<feature type="chain" id="PRO_5032549597" evidence="1">
    <location>
        <begin position="29"/>
        <end position="45"/>
    </location>
</feature>
<evidence type="ECO:0000313" key="2">
    <source>
        <dbReference type="EMBL" id="MBB6215497.1"/>
    </source>
</evidence>
<dbReference type="RefSeq" id="WP_184309851.1">
    <property type="nucleotide sequence ID" value="NZ_JACHEN010000008.1"/>
</dbReference>
<dbReference type="AlphaFoldDB" id="A0A841KPY4"/>
<dbReference type="PROSITE" id="PS51257">
    <property type="entry name" value="PROKAR_LIPOPROTEIN"/>
    <property type="match status" value="1"/>
</dbReference>
<gene>
    <name evidence="2" type="ORF">HNQ80_001586</name>
</gene>
<evidence type="ECO:0000313" key="3">
    <source>
        <dbReference type="Proteomes" id="UP000579281"/>
    </source>
</evidence>
<dbReference type="InterPro" id="IPR009229">
    <property type="entry name" value="AgrD"/>
</dbReference>
<comment type="caution">
    <text evidence="2">The sequence shown here is derived from an EMBL/GenBank/DDBJ whole genome shotgun (WGS) entry which is preliminary data.</text>
</comment>
<keyword evidence="1" id="KW-0732">Signal</keyword>
<accession>A0A841KPY4</accession>
<proteinExistence type="predicted"/>
<dbReference type="NCBIfam" id="TIGR04223">
    <property type="entry name" value="quorum_AgrD"/>
    <property type="match status" value="1"/>
</dbReference>
<dbReference type="Proteomes" id="UP000579281">
    <property type="component" value="Unassembled WGS sequence"/>
</dbReference>
<dbReference type="EMBL" id="JACHEN010000008">
    <property type="protein sequence ID" value="MBB6215497.1"/>
    <property type="molecule type" value="Genomic_DNA"/>
</dbReference>
<name>A0A841KPY4_9FIRM</name>
<reference evidence="2 3" key="1">
    <citation type="submission" date="2020-08" db="EMBL/GenBank/DDBJ databases">
        <title>Genomic Encyclopedia of Type Strains, Phase IV (KMG-IV): sequencing the most valuable type-strain genomes for metagenomic binning, comparative biology and taxonomic classification.</title>
        <authorList>
            <person name="Goeker M."/>
        </authorList>
    </citation>
    <scope>NUCLEOTIDE SEQUENCE [LARGE SCALE GENOMIC DNA]</scope>
    <source>
        <strain evidence="2 3">DSM 103526</strain>
    </source>
</reference>
<feature type="signal peptide" evidence="1">
    <location>
        <begin position="1"/>
        <end position="28"/>
    </location>
</feature>
<protein>
    <submittedName>
        <fullName evidence="2">Cyclic lactone autoinducer peptide</fullName>
    </submittedName>
</protein>